<dbReference type="AlphaFoldDB" id="A0A0C9Y597"/>
<evidence type="ECO:0000313" key="1">
    <source>
        <dbReference type="EMBL" id="KIK05317.1"/>
    </source>
</evidence>
<proteinExistence type="predicted"/>
<feature type="non-terminal residue" evidence="1">
    <location>
        <position position="1"/>
    </location>
</feature>
<evidence type="ECO:0000313" key="2">
    <source>
        <dbReference type="Proteomes" id="UP000054477"/>
    </source>
</evidence>
<accession>A0A0C9Y597</accession>
<reference evidence="1 2" key="1">
    <citation type="submission" date="2014-04" db="EMBL/GenBank/DDBJ databases">
        <authorList>
            <consortium name="DOE Joint Genome Institute"/>
            <person name="Kuo A."/>
            <person name="Kohler A."/>
            <person name="Nagy L.G."/>
            <person name="Floudas D."/>
            <person name="Copeland A."/>
            <person name="Barry K.W."/>
            <person name="Cichocki N."/>
            <person name="Veneault-Fourrey C."/>
            <person name="LaButti K."/>
            <person name="Lindquist E.A."/>
            <person name="Lipzen A."/>
            <person name="Lundell T."/>
            <person name="Morin E."/>
            <person name="Murat C."/>
            <person name="Sun H."/>
            <person name="Tunlid A."/>
            <person name="Henrissat B."/>
            <person name="Grigoriev I.V."/>
            <person name="Hibbett D.S."/>
            <person name="Martin F."/>
            <person name="Nordberg H.P."/>
            <person name="Cantor M.N."/>
            <person name="Hua S.X."/>
        </authorList>
    </citation>
    <scope>NUCLEOTIDE SEQUENCE [LARGE SCALE GENOMIC DNA]</scope>
    <source>
        <strain evidence="1 2">LaAM-08-1</strain>
    </source>
</reference>
<protein>
    <submittedName>
        <fullName evidence="1">Uncharacterized protein</fullName>
    </submittedName>
</protein>
<dbReference type="Proteomes" id="UP000054477">
    <property type="component" value="Unassembled WGS sequence"/>
</dbReference>
<feature type="non-terminal residue" evidence="1">
    <location>
        <position position="101"/>
    </location>
</feature>
<organism evidence="1 2">
    <name type="scientific">Laccaria amethystina LaAM-08-1</name>
    <dbReference type="NCBI Taxonomy" id="1095629"/>
    <lineage>
        <taxon>Eukaryota</taxon>
        <taxon>Fungi</taxon>
        <taxon>Dikarya</taxon>
        <taxon>Basidiomycota</taxon>
        <taxon>Agaricomycotina</taxon>
        <taxon>Agaricomycetes</taxon>
        <taxon>Agaricomycetidae</taxon>
        <taxon>Agaricales</taxon>
        <taxon>Agaricineae</taxon>
        <taxon>Hydnangiaceae</taxon>
        <taxon>Laccaria</taxon>
    </lineage>
</organism>
<sequence length="101" mass="11678">DHLGLVFCSPCNQKKLVQTGFLVRACKYPLFNQFLRAYSATGLQGTTHHDQVGKACHILWNSLSYLSQFLTVFYEPRVKLKVITVVTRCVMHMMFNWLQPI</sequence>
<name>A0A0C9Y597_9AGAR</name>
<gene>
    <name evidence="1" type="ORF">K443DRAFT_91593</name>
</gene>
<keyword evidence="2" id="KW-1185">Reference proteome</keyword>
<dbReference type="EMBL" id="KN838561">
    <property type="protein sequence ID" value="KIK05317.1"/>
    <property type="molecule type" value="Genomic_DNA"/>
</dbReference>
<dbReference type="HOGENOM" id="CLU_2298323_0_0_1"/>
<reference evidence="2" key="2">
    <citation type="submission" date="2015-01" db="EMBL/GenBank/DDBJ databases">
        <title>Evolutionary Origins and Diversification of the Mycorrhizal Mutualists.</title>
        <authorList>
            <consortium name="DOE Joint Genome Institute"/>
            <consortium name="Mycorrhizal Genomics Consortium"/>
            <person name="Kohler A."/>
            <person name="Kuo A."/>
            <person name="Nagy L.G."/>
            <person name="Floudas D."/>
            <person name="Copeland A."/>
            <person name="Barry K.W."/>
            <person name="Cichocki N."/>
            <person name="Veneault-Fourrey C."/>
            <person name="LaButti K."/>
            <person name="Lindquist E.A."/>
            <person name="Lipzen A."/>
            <person name="Lundell T."/>
            <person name="Morin E."/>
            <person name="Murat C."/>
            <person name="Riley R."/>
            <person name="Ohm R."/>
            <person name="Sun H."/>
            <person name="Tunlid A."/>
            <person name="Henrissat B."/>
            <person name="Grigoriev I.V."/>
            <person name="Hibbett D.S."/>
            <person name="Martin F."/>
        </authorList>
    </citation>
    <scope>NUCLEOTIDE SEQUENCE [LARGE SCALE GENOMIC DNA]</scope>
    <source>
        <strain evidence="2">LaAM-08-1</strain>
    </source>
</reference>